<dbReference type="RefSeq" id="WP_004319569.1">
    <property type="nucleotide sequence ID" value="NZ_CP012543.1"/>
</dbReference>
<feature type="region of interest" description="Disordered" evidence="1">
    <location>
        <begin position="152"/>
        <end position="193"/>
    </location>
</feature>
<dbReference type="PANTHER" id="PTHR35812">
    <property type="entry name" value="LIPOPROTEIN"/>
    <property type="match status" value="1"/>
</dbReference>
<dbReference type="PANTHER" id="PTHR35812:SF1">
    <property type="entry name" value="LIPOPROTEIN"/>
    <property type="match status" value="1"/>
</dbReference>
<feature type="signal peptide" evidence="2">
    <location>
        <begin position="1"/>
        <end position="16"/>
    </location>
</feature>
<dbReference type="AlphaFoldDB" id="A0A6G5QNW7"/>
<evidence type="ECO:0000256" key="2">
    <source>
        <dbReference type="SAM" id="SignalP"/>
    </source>
</evidence>
<proteinExistence type="predicted"/>
<reference evidence="4 5" key="1">
    <citation type="submission" date="2016-07" db="EMBL/GenBank/DDBJ databases">
        <title>Comparative genomics of the Campylobacter concisus group.</title>
        <authorList>
            <person name="Miller W.G."/>
            <person name="Yee E."/>
            <person name="Chapman M.H."/>
            <person name="Huynh S."/>
            <person name="Bono J.L."/>
            <person name="On S.L.W."/>
            <person name="StLeger J."/>
            <person name="Foster G."/>
            <person name="Parker C.T."/>
        </authorList>
    </citation>
    <scope>NUCLEOTIDE SEQUENCE [LARGE SCALE GENOMIC DNA]</scope>
    <source>
        <strain evidence="4 5">ATCC 33238</strain>
    </source>
</reference>
<evidence type="ECO:0000256" key="1">
    <source>
        <dbReference type="SAM" id="MobiDB-lite"/>
    </source>
</evidence>
<evidence type="ECO:0000313" key="4">
    <source>
        <dbReference type="EMBL" id="QCD47262.1"/>
    </source>
</evidence>
<accession>A0A6G5QNW7</accession>
<dbReference type="Proteomes" id="UP000502377">
    <property type="component" value="Chromosome"/>
</dbReference>
<keyword evidence="2" id="KW-0732">Signal</keyword>
<dbReference type="Pfam" id="PF07603">
    <property type="entry name" value="Lcl_C"/>
    <property type="match status" value="2"/>
</dbReference>
<feature type="domain" description="Lcl C-terminal" evidence="3">
    <location>
        <begin position="204"/>
        <end position="314"/>
    </location>
</feature>
<dbReference type="EMBL" id="CP012543">
    <property type="protein sequence ID" value="QCD47262.1"/>
    <property type="molecule type" value="Genomic_DNA"/>
</dbReference>
<organism evidence="4 5">
    <name type="scientific">Campylobacter rectus</name>
    <name type="common">Wolinella recta</name>
    <dbReference type="NCBI Taxonomy" id="203"/>
    <lineage>
        <taxon>Bacteria</taxon>
        <taxon>Pseudomonadati</taxon>
        <taxon>Campylobacterota</taxon>
        <taxon>Epsilonproteobacteria</taxon>
        <taxon>Campylobacterales</taxon>
        <taxon>Campylobacteraceae</taxon>
        <taxon>Campylobacter</taxon>
    </lineage>
</organism>
<feature type="compositionally biased region" description="Polar residues" evidence="1">
    <location>
        <begin position="152"/>
        <end position="167"/>
    </location>
</feature>
<protein>
    <submittedName>
        <fullName evidence="4">Putative DUF1566 domain protein</fullName>
    </submittedName>
</protein>
<name>A0A6G5QNW7_CAMRE</name>
<feature type="domain" description="Lcl C-terminal" evidence="3">
    <location>
        <begin position="40"/>
        <end position="146"/>
    </location>
</feature>
<gene>
    <name evidence="4" type="ORF">CRECT_1627</name>
</gene>
<dbReference type="KEGG" id="crx:CRECT_1627"/>
<sequence length="316" mass="35761">MKKFIFLAAFCALLNAAEITPQCQRDDAKEVVVCSDKKLGNLMWQDGAKIAEATFEQAKDYCENLNFAGYAGWRLPSKAEILSIADKSKYEPAIKREFKYIAGVGASYWSGDKFEGDKNRAWIVVFKRGGDNWSELDKQNFVRCVRDAQISQASQNTPSNNNSANLHNDSKVETPSLAKSEAAPAARVAPPSNEAMYRDDSKSVVIDSVYKLMWQDGADIFEGDWDEAERYCENLNFAGYLGWRLPNRLELLSIADDSMVINKSFKYIGKDEYEAYWSSTKNSNSSSIAWVVVFEGDDGYWDDISGRRFVRCVRQY</sequence>
<dbReference type="InterPro" id="IPR011460">
    <property type="entry name" value="Lcl_C"/>
</dbReference>
<feature type="chain" id="PRO_5026352251" evidence="2">
    <location>
        <begin position="17"/>
        <end position="316"/>
    </location>
</feature>
<evidence type="ECO:0000313" key="5">
    <source>
        <dbReference type="Proteomes" id="UP000502377"/>
    </source>
</evidence>
<evidence type="ECO:0000259" key="3">
    <source>
        <dbReference type="Pfam" id="PF07603"/>
    </source>
</evidence>